<organism evidence="3 4">
    <name type="scientific">Ilyodon furcidens</name>
    <name type="common">goldbreast splitfin</name>
    <dbReference type="NCBI Taxonomy" id="33524"/>
    <lineage>
        <taxon>Eukaryota</taxon>
        <taxon>Metazoa</taxon>
        <taxon>Chordata</taxon>
        <taxon>Craniata</taxon>
        <taxon>Vertebrata</taxon>
        <taxon>Euteleostomi</taxon>
        <taxon>Actinopterygii</taxon>
        <taxon>Neopterygii</taxon>
        <taxon>Teleostei</taxon>
        <taxon>Neoteleostei</taxon>
        <taxon>Acanthomorphata</taxon>
        <taxon>Ovalentaria</taxon>
        <taxon>Atherinomorphae</taxon>
        <taxon>Cyprinodontiformes</taxon>
        <taxon>Goodeidae</taxon>
        <taxon>Ilyodon</taxon>
    </lineage>
</organism>
<dbReference type="GO" id="GO:0016787">
    <property type="term" value="F:hydrolase activity"/>
    <property type="evidence" value="ECO:0007669"/>
    <property type="project" value="UniProtKB-KW"/>
</dbReference>
<evidence type="ECO:0000313" key="3">
    <source>
        <dbReference type="EMBL" id="MEQ2235014.1"/>
    </source>
</evidence>
<dbReference type="EMBL" id="JAHRIQ010042858">
    <property type="protein sequence ID" value="MEQ2235014.1"/>
    <property type="molecule type" value="Genomic_DNA"/>
</dbReference>
<dbReference type="PANTHER" id="PTHR22975:SF6">
    <property type="entry name" value="INACTIVE UBIQUITIN CARBOXYL-TERMINAL HYDROLASE 53"/>
    <property type="match status" value="1"/>
</dbReference>
<keyword evidence="1" id="KW-0833">Ubl conjugation pathway</keyword>
<accession>A0ABV0TQF3</accession>
<proteinExistence type="predicted"/>
<dbReference type="PANTHER" id="PTHR22975">
    <property type="entry name" value="UBIQUITIN SPECIFIC PROTEINASE"/>
    <property type="match status" value="1"/>
</dbReference>
<evidence type="ECO:0000313" key="4">
    <source>
        <dbReference type="Proteomes" id="UP001482620"/>
    </source>
</evidence>
<reference evidence="3 4" key="1">
    <citation type="submission" date="2021-06" db="EMBL/GenBank/DDBJ databases">
        <authorList>
            <person name="Palmer J.M."/>
        </authorList>
    </citation>
    <scope>NUCLEOTIDE SEQUENCE [LARGE SCALE GENOMIC DNA]</scope>
    <source>
        <strain evidence="4">if_2019</strain>
        <tissue evidence="3">Muscle</tissue>
    </source>
</reference>
<keyword evidence="4" id="KW-1185">Reference proteome</keyword>
<sequence>GLFSQFQQSRERALPSDNLRHALAETFKDEQRFQLGFMDDAAECFENILERIHMHIVPEETDACTSNSCITHQKFAMSLYEQVHFLRYSSVFHSVQFSKIFYIGLIQSSQCTLQDKQIKFLYIIL</sequence>
<dbReference type="SUPFAM" id="SSF54001">
    <property type="entry name" value="Cysteine proteinases"/>
    <property type="match status" value="1"/>
</dbReference>
<comment type="caution">
    <text evidence="3">The sequence shown here is derived from an EMBL/GenBank/DDBJ whole genome shotgun (WGS) entry which is preliminary data.</text>
</comment>
<dbReference type="InterPro" id="IPR052398">
    <property type="entry name" value="Ubiquitin_hydrolase_53/54"/>
</dbReference>
<dbReference type="Gene3D" id="3.90.70.10">
    <property type="entry name" value="Cysteine proteinases"/>
    <property type="match status" value="1"/>
</dbReference>
<feature type="non-terminal residue" evidence="3">
    <location>
        <position position="1"/>
    </location>
</feature>
<protein>
    <submittedName>
        <fullName evidence="3">Inactive ubiquitin carboxyl-terminal hydrolase 53</fullName>
    </submittedName>
</protein>
<gene>
    <name evidence="3" type="primary">USP53_2</name>
    <name evidence="3" type="ORF">ILYODFUR_037264</name>
</gene>
<evidence type="ECO:0000256" key="2">
    <source>
        <dbReference type="ARBA" id="ARBA00022801"/>
    </source>
</evidence>
<keyword evidence="2 3" id="KW-0378">Hydrolase</keyword>
<dbReference type="Proteomes" id="UP001482620">
    <property type="component" value="Unassembled WGS sequence"/>
</dbReference>
<name>A0ABV0TQF3_9TELE</name>
<evidence type="ECO:0000256" key="1">
    <source>
        <dbReference type="ARBA" id="ARBA00022786"/>
    </source>
</evidence>
<dbReference type="InterPro" id="IPR038765">
    <property type="entry name" value="Papain-like_cys_pep_sf"/>
</dbReference>